<organism evidence="1 2">
    <name type="scientific">Magnetospirillum molischianum DSM 120</name>
    <dbReference type="NCBI Taxonomy" id="1150626"/>
    <lineage>
        <taxon>Bacteria</taxon>
        <taxon>Pseudomonadati</taxon>
        <taxon>Pseudomonadota</taxon>
        <taxon>Alphaproteobacteria</taxon>
        <taxon>Rhodospirillales</taxon>
        <taxon>Rhodospirillaceae</taxon>
        <taxon>Magnetospirillum</taxon>
    </lineage>
</organism>
<name>H8FWJ6_MAGML</name>
<keyword evidence="2" id="KW-1185">Reference proteome</keyword>
<accession>H8FWJ6</accession>
<reference evidence="1 2" key="1">
    <citation type="journal article" date="2012" name="J. Bacteriol.">
        <title>Draft Genome Sequence of the Purple Photosynthetic Bacterium Phaeospirillum molischianum DSM120, a Particularly Versatile Bacterium.</title>
        <authorList>
            <person name="Duquesne K."/>
            <person name="Prima V."/>
            <person name="Ji B."/>
            <person name="Rouy Z."/>
            <person name="Medigue C."/>
            <person name="Talla E."/>
            <person name="Sturgis J.N."/>
        </authorList>
    </citation>
    <scope>NUCLEOTIDE SEQUENCE [LARGE SCALE GENOMIC DNA]</scope>
    <source>
        <strain evidence="2">DSM120</strain>
    </source>
</reference>
<proteinExistence type="predicted"/>
<evidence type="ECO:0000313" key="2">
    <source>
        <dbReference type="Proteomes" id="UP000004169"/>
    </source>
</evidence>
<dbReference type="Proteomes" id="UP000004169">
    <property type="component" value="Unassembled WGS sequence"/>
</dbReference>
<dbReference type="AlphaFoldDB" id="H8FWJ6"/>
<protein>
    <submittedName>
        <fullName evidence="1">Uncharacterized protein</fullName>
    </submittedName>
</protein>
<comment type="caution">
    <text evidence="1">The sequence shown here is derived from an EMBL/GenBank/DDBJ whole genome shotgun (WGS) entry which is preliminary data.</text>
</comment>
<gene>
    <name evidence="1" type="ORF">PHAMO_420016</name>
</gene>
<evidence type="ECO:0000313" key="1">
    <source>
        <dbReference type="EMBL" id="CCG42734.1"/>
    </source>
</evidence>
<sequence length="38" mass="3970">MATLAMALERLAVGDSSVRLDPGNGVSVETVLREIKAV</sequence>
<dbReference type="EMBL" id="CAHP01000037">
    <property type="protein sequence ID" value="CCG42734.1"/>
    <property type="molecule type" value="Genomic_DNA"/>
</dbReference>